<keyword evidence="4" id="KW-1003">Cell membrane</keyword>
<dbReference type="RefSeq" id="WP_035552495.1">
    <property type="nucleotide sequence ID" value="NZ_AWFH01000023.1"/>
</dbReference>
<keyword evidence="7 8" id="KW-0472">Membrane</keyword>
<organism evidence="10 11">
    <name type="scientific">Hyphomonas atlantica</name>
    <dbReference type="NCBI Taxonomy" id="1280948"/>
    <lineage>
        <taxon>Bacteria</taxon>
        <taxon>Pseudomonadati</taxon>
        <taxon>Pseudomonadota</taxon>
        <taxon>Alphaproteobacteria</taxon>
        <taxon>Hyphomonadales</taxon>
        <taxon>Hyphomonadaceae</taxon>
        <taxon>Hyphomonas</taxon>
    </lineage>
</organism>
<dbReference type="GO" id="GO:0140359">
    <property type="term" value="F:ABC-type transporter activity"/>
    <property type="evidence" value="ECO:0007669"/>
    <property type="project" value="InterPro"/>
</dbReference>
<reference evidence="10 11" key="1">
    <citation type="journal article" date="2014" name="Antonie Van Leeuwenhoek">
        <title>Hyphomonas beringensis sp. nov. and Hyphomonas chukchiensis sp. nov., isolated from surface seawater of the Bering Sea and Chukchi Sea.</title>
        <authorList>
            <person name="Li C."/>
            <person name="Lai Q."/>
            <person name="Li G."/>
            <person name="Dong C."/>
            <person name="Wang J."/>
            <person name="Liao Y."/>
            <person name="Shao Z."/>
        </authorList>
    </citation>
    <scope>NUCLEOTIDE SEQUENCE [LARGE SCALE GENOMIC DNA]</scope>
    <source>
        <strain evidence="10 11">22II1-22F38</strain>
    </source>
</reference>
<dbReference type="Proteomes" id="UP000024547">
    <property type="component" value="Unassembled WGS sequence"/>
</dbReference>
<feature type="transmembrane region" description="Helical" evidence="8">
    <location>
        <begin position="264"/>
        <end position="288"/>
    </location>
</feature>
<comment type="caution">
    <text evidence="10">The sequence shown here is derived from an EMBL/GenBank/DDBJ whole genome shotgun (WGS) entry which is preliminary data.</text>
</comment>
<feature type="transmembrane region" description="Helical" evidence="8">
    <location>
        <begin position="32"/>
        <end position="51"/>
    </location>
</feature>
<evidence type="ECO:0000313" key="11">
    <source>
        <dbReference type="Proteomes" id="UP000024547"/>
    </source>
</evidence>
<dbReference type="InterPro" id="IPR047817">
    <property type="entry name" value="ABC2_TM_bact-type"/>
</dbReference>
<evidence type="ECO:0000259" key="9">
    <source>
        <dbReference type="PROSITE" id="PS51012"/>
    </source>
</evidence>
<protein>
    <recommendedName>
        <fullName evidence="9">ABC transmembrane type-2 domain-containing protein</fullName>
    </recommendedName>
</protein>
<evidence type="ECO:0000256" key="1">
    <source>
        <dbReference type="ARBA" id="ARBA00004651"/>
    </source>
</evidence>
<sequence>MKDREPLALRWRRLTGLIVKESRQVLRDPSSVLIAGVMPLLLLFLFGYGVTFDPRQLDVALVVEQQSSETASFQASLENSTLFEVETGPDRRLFERALTLGELDGLIVLQADFAEKAFRAEGAPIQVIVDGGDPNTAYLVSGYVELLWANWLEQEWISRGRPALAPSVQLEPQVWFNPEISSRNYLVPGSIAIILTTIGALLTALVVAREWERGTMEALLATPVGIVELLIGKLVPYFLLGLGSMALAVITAVLLFGVPFRGSLAVLILSSSLFMLCSLGQGLLISTVTRNQLVAAQTSVLTAFLPAFYFSNFVFEIDSMPLALRLISYGVPARYYVSTLQTEFLAGDVWSVIVPDLIGLGVFALIIFALTALTTRTRLE</sequence>
<feature type="transmembrane region" description="Helical" evidence="8">
    <location>
        <begin position="349"/>
        <end position="373"/>
    </location>
</feature>
<keyword evidence="5 8" id="KW-0812">Transmembrane</keyword>
<dbReference type="PANTHER" id="PTHR30294">
    <property type="entry name" value="MEMBRANE COMPONENT OF ABC TRANSPORTER YHHJ-RELATED"/>
    <property type="match status" value="1"/>
</dbReference>
<feature type="transmembrane region" description="Helical" evidence="8">
    <location>
        <begin position="237"/>
        <end position="257"/>
    </location>
</feature>
<dbReference type="EMBL" id="AWFH01000023">
    <property type="protein sequence ID" value="KCZ60542.1"/>
    <property type="molecule type" value="Genomic_DNA"/>
</dbReference>
<accession>A0A059DZV1</accession>
<dbReference type="InterPro" id="IPR013525">
    <property type="entry name" value="ABC2_TM"/>
</dbReference>
<evidence type="ECO:0000256" key="5">
    <source>
        <dbReference type="ARBA" id="ARBA00022692"/>
    </source>
</evidence>
<dbReference type="PROSITE" id="PS51012">
    <property type="entry name" value="ABC_TM2"/>
    <property type="match status" value="1"/>
</dbReference>
<feature type="transmembrane region" description="Helical" evidence="8">
    <location>
        <begin position="294"/>
        <end position="315"/>
    </location>
</feature>
<keyword evidence="11" id="KW-1185">Reference proteome</keyword>
<comment type="subcellular location">
    <subcellularLocation>
        <location evidence="1">Cell membrane</location>
        <topology evidence="1">Multi-pass membrane protein</topology>
    </subcellularLocation>
</comment>
<dbReference type="AlphaFoldDB" id="A0A059DZV1"/>
<feature type="transmembrane region" description="Helical" evidence="8">
    <location>
        <begin position="185"/>
        <end position="207"/>
    </location>
</feature>
<dbReference type="OrthoDB" id="9784671at2"/>
<evidence type="ECO:0000256" key="6">
    <source>
        <dbReference type="ARBA" id="ARBA00022989"/>
    </source>
</evidence>
<evidence type="ECO:0000256" key="2">
    <source>
        <dbReference type="ARBA" id="ARBA00007783"/>
    </source>
</evidence>
<name>A0A059DZV1_9PROT</name>
<gene>
    <name evidence="10" type="ORF">HY36_06060</name>
</gene>
<feature type="domain" description="ABC transmembrane type-2" evidence="9">
    <location>
        <begin position="144"/>
        <end position="378"/>
    </location>
</feature>
<dbReference type="InterPro" id="IPR051449">
    <property type="entry name" value="ABC-2_transporter_component"/>
</dbReference>
<keyword evidence="3" id="KW-0813">Transport</keyword>
<dbReference type="STRING" id="1280948.HY36_06060"/>
<dbReference type="PANTHER" id="PTHR30294:SF29">
    <property type="entry name" value="MULTIDRUG ABC TRANSPORTER PERMEASE YBHS-RELATED"/>
    <property type="match status" value="1"/>
</dbReference>
<evidence type="ECO:0000256" key="7">
    <source>
        <dbReference type="ARBA" id="ARBA00023136"/>
    </source>
</evidence>
<evidence type="ECO:0000256" key="4">
    <source>
        <dbReference type="ARBA" id="ARBA00022475"/>
    </source>
</evidence>
<evidence type="ECO:0000256" key="8">
    <source>
        <dbReference type="SAM" id="Phobius"/>
    </source>
</evidence>
<dbReference type="PATRIC" id="fig|1280948.3.peg.2262"/>
<dbReference type="eggNOG" id="COG0842">
    <property type="taxonomic scope" value="Bacteria"/>
</dbReference>
<dbReference type="Pfam" id="PF12698">
    <property type="entry name" value="ABC2_membrane_3"/>
    <property type="match status" value="1"/>
</dbReference>
<dbReference type="GO" id="GO:0005886">
    <property type="term" value="C:plasma membrane"/>
    <property type="evidence" value="ECO:0007669"/>
    <property type="project" value="UniProtKB-SubCell"/>
</dbReference>
<proteinExistence type="inferred from homology"/>
<evidence type="ECO:0000256" key="3">
    <source>
        <dbReference type="ARBA" id="ARBA00022448"/>
    </source>
</evidence>
<keyword evidence="6 8" id="KW-1133">Transmembrane helix</keyword>
<evidence type="ECO:0000313" key="10">
    <source>
        <dbReference type="EMBL" id="KCZ60542.1"/>
    </source>
</evidence>
<comment type="similarity">
    <text evidence="2">Belongs to the ABC-2 integral membrane protein family.</text>
</comment>